<keyword evidence="9" id="KW-0547">Nucleotide-binding</keyword>
<evidence type="ECO:0000256" key="5">
    <source>
        <dbReference type="ARBA" id="ARBA00023004"/>
    </source>
</evidence>
<keyword evidence="6" id="KW-0406">Ion transport</keyword>
<keyword evidence="4" id="KW-0410">Iron transport</keyword>
<evidence type="ECO:0000256" key="2">
    <source>
        <dbReference type="ARBA" id="ARBA00022448"/>
    </source>
</evidence>
<dbReference type="Gene3D" id="3.40.50.300">
    <property type="entry name" value="P-loop containing nucleotide triphosphate hydrolases"/>
    <property type="match status" value="2"/>
</dbReference>
<dbReference type="AlphaFoldDB" id="A0A919MUD6"/>
<accession>A0A919MUD6</accession>
<dbReference type="InterPro" id="IPR038729">
    <property type="entry name" value="Rad50/SbcC_AAA"/>
</dbReference>
<evidence type="ECO:0000256" key="4">
    <source>
        <dbReference type="ARBA" id="ARBA00022496"/>
    </source>
</evidence>
<dbReference type="SUPFAM" id="SSF52540">
    <property type="entry name" value="P-loop containing nucleoside triphosphate hydrolases"/>
    <property type="match status" value="1"/>
</dbReference>
<keyword evidence="2" id="KW-0813">Transport</keyword>
<name>A0A919MUD6_9ACTN</name>
<dbReference type="GO" id="GO:0006302">
    <property type="term" value="P:double-strand break repair"/>
    <property type="evidence" value="ECO:0007669"/>
    <property type="project" value="InterPro"/>
</dbReference>
<proteinExistence type="predicted"/>
<dbReference type="GO" id="GO:0005886">
    <property type="term" value="C:plasma membrane"/>
    <property type="evidence" value="ECO:0007669"/>
    <property type="project" value="UniProtKB-SubCell"/>
</dbReference>
<dbReference type="SMART" id="SM00382">
    <property type="entry name" value="AAA"/>
    <property type="match status" value="1"/>
</dbReference>
<gene>
    <name evidence="9" type="ORF">Ari01nite_31430</name>
</gene>
<evidence type="ECO:0000256" key="7">
    <source>
        <dbReference type="ARBA" id="ARBA00023136"/>
    </source>
</evidence>
<evidence type="ECO:0000256" key="3">
    <source>
        <dbReference type="ARBA" id="ARBA00022475"/>
    </source>
</evidence>
<keyword evidence="3" id="KW-1003">Cell membrane</keyword>
<protein>
    <submittedName>
        <fullName evidence="9">ABC transporter, ATP-binding protein</fullName>
    </submittedName>
</protein>
<dbReference type="GO" id="GO:0006826">
    <property type="term" value="P:iron ion transport"/>
    <property type="evidence" value="ECO:0007669"/>
    <property type="project" value="UniProtKB-KW"/>
</dbReference>
<reference evidence="9" key="1">
    <citation type="submission" date="2021-01" db="EMBL/GenBank/DDBJ databases">
        <title>Whole genome shotgun sequence of Actinoplanes rishiriensis NBRC 108556.</title>
        <authorList>
            <person name="Komaki H."/>
            <person name="Tamura T."/>
        </authorList>
    </citation>
    <scope>NUCLEOTIDE SEQUENCE</scope>
    <source>
        <strain evidence="9">NBRC 108556</strain>
    </source>
</reference>
<organism evidence="9 10">
    <name type="scientific">Paractinoplanes rishiriensis</name>
    <dbReference type="NCBI Taxonomy" id="1050105"/>
    <lineage>
        <taxon>Bacteria</taxon>
        <taxon>Bacillati</taxon>
        <taxon>Actinomycetota</taxon>
        <taxon>Actinomycetes</taxon>
        <taxon>Micromonosporales</taxon>
        <taxon>Micromonosporaceae</taxon>
        <taxon>Paractinoplanes</taxon>
    </lineage>
</organism>
<dbReference type="CDD" id="cd00267">
    <property type="entry name" value="ABC_ATPase"/>
    <property type="match status" value="1"/>
</dbReference>
<dbReference type="Proteomes" id="UP000636960">
    <property type="component" value="Unassembled WGS sequence"/>
</dbReference>
<sequence length="251" mass="27520">MFGGVEVRSSARTAGARPVRRIERDPAAEWDDSAWWARIPAIRTVLGTGLDLPAGVTFLVGENGSGKSTLIEGLAQAYGLNPEGGSRGAMHRTRPTESPLGGVLRLVRTPGRPTNAYFLRAETTHGLYTYLEDLPESPDQDLHDRSHGEGFLALLERKFRRPGFYLLDEPESALSFTSTLRLMTRLSELAAAGAQVVVATHSPVLTALPGAAVLELGEEGIRRREWGELAVVDHFRRFLARPERYLGHVLD</sequence>
<feature type="domain" description="AAA+ ATPase" evidence="8">
    <location>
        <begin position="53"/>
        <end position="225"/>
    </location>
</feature>
<keyword evidence="10" id="KW-1185">Reference proteome</keyword>
<dbReference type="PANTHER" id="PTHR42771:SF2">
    <property type="entry name" value="IRON(3+)-HYDROXAMATE IMPORT ATP-BINDING PROTEIN FHUC"/>
    <property type="match status" value="1"/>
</dbReference>
<evidence type="ECO:0000259" key="8">
    <source>
        <dbReference type="SMART" id="SM00382"/>
    </source>
</evidence>
<dbReference type="Pfam" id="PF13476">
    <property type="entry name" value="AAA_23"/>
    <property type="match status" value="1"/>
</dbReference>
<keyword evidence="7" id="KW-0472">Membrane</keyword>
<dbReference type="EMBL" id="BOMV01000034">
    <property type="protein sequence ID" value="GIE95678.1"/>
    <property type="molecule type" value="Genomic_DNA"/>
</dbReference>
<dbReference type="GO" id="GO:0016887">
    <property type="term" value="F:ATP hydrolysis activity"/>
    <property type="evidence" value="ECO:0007669"/>
    <property type="project" value="InterPro"/>
</dbReference>
<comment type="caution">
    <text evidence="9">The sequence shown here is derived from an EMBL/GenBank/DDBJ whole genome shotgun (WGS) entry which is preliminary data.</text>
</comment>
<evidence type="ECO:0000256" key="6">
    <source>
        <dbReference type="ARBA" id="ARBA00023065"/>
    </source>
</evidence>
<dbReference type="GO" id="GO:0005524">
    <property type="term" value="F:ATP binding"/>
    <property type="evidence" value="ECO:0007669"/>
    <property type="project" value="UniProtKB-KW"/>
</dbReference>
<keyword evidence="9" id="KW-0067">ATP-binding</keyword>
<keyword evidence="5" id="KW-0408">Iron</keyword>
<dbReference type="InterPro" id="IPR051535">
    <property type="entry name" value="Siderophore_ABC-ATPase"/>
</dbReference>
<evidence type="ECO:0000256" key="1">
    <source>
        <dbReference type="ARBA" id="ARBA00004202"/>
    </source>
</evidence>
<dbReference type="InterPro" id="IPR027417">
    <property type="entry name" value="P-loop_NTPase"/>
</dbReference>
<evidence type="ECO:0000313" key="10">
    <source>
        <dbReference type="Proteomes" id="UP000636960"/>
    </source>
</evidence>
<comment type="subcellular location">
    <subcellularLocation>
        <location evidence="1">Cell membrane</location>
        <topology evidence="1">Peripheral membrane protein</topology>
    </subcellularLocation>
</comment>
<dbReference type="Pfam" id="PF13304">
    <property type="entry name" value="AAA_21"/>
    <property type="match status" value="1"/>
</dbReference>
<dbReference type="InterPro" id="IPR003959">
    <property type="entry name" value="ATPase_AAA_core"/>
</dbReference>
<evidence type="ECO:0000313" key="9">
    <source>
        <dbReference type="EMBL" id="GIE95678.1"/>
    </source>
</evidence>
<dbReference type="PANTHER" id="PTHR42771">
    <property type="entry name" value="IRON(3+)-HYDROXAMATE IMPORT ATP-BINDING PROTEIN FHUC"/>
    <property type="match status" value="1"/>
</dbReference>
<dbReference type="InterPro" id="IPR003593">
    <property type="entry name" value="AAA+_ATPase"/>
</dbReference>